<evidence type="ECO:0000256" key="2">
    <source>
        <dbReference type="ARBA" id="ARBA00022491"/>
    </source>
</evidence>
<feature type="domain" description="CCR4-NOT transcription complex subunit 1 HEAT repeat" evidence="13">
    <location>
        <begin position="480"/>
        <end position="623"/>
    </location>
</feature>
<dbReference type="Pfam" id="PF16418">
    <property type="entry name" value="CNOT1_HEAT"/>
    <property type="match status" value="1"/>
</dbReference>
<comment type="subcellular location">
    <subcellularLocation>
        <location evidence="1">Nucleus</location>
    </subcellularLocation>
</comment>
<feature type="compositionally biased region" description="Pro residues" evidence="8">
    <location>
        <begin position="1350"/>
        <end position="1360"/>
    </location>
</feature>
<evidence type="ECO:0000259" key="13">
    <source>
        <dbReference type="Pfam" id="PF16418"/>
    </source>
</evidence>
<name>A0AAD5V1D4_9APHY</name>
<accession>A0AAD5V1D4</accession>
<feature type="domain" description="CCR4-Not complex component Not1 C-terminal" evidence="9">
    <location>
        <begin position="1750"/>
        <end position="2104"/>
    </location>
</feature>
<dbReference type="Gene3D" id="1.25.40.840">
    <property type="entry name" value="CCR4-NOT transcription complex subunit 1 TTP binding domain"/>
    <property type="match status" value="1"/>
</dbReference>
<feature type="domain" description="CCR4-NOT transcription complex subunit 1" evidence="10">
    <location>
        <begin position="1118"/>
        <end position="1261"/>
    </location>
</feature>
<evidence type="ECO:0000256" key="6">
    <source>
        <dbReference type="ARBA" id="ARBA00059181"/>
    </source>
</evidence>
<dbReference type="FunFam" id="1.25.40.180:FF:000012">
    <property type="entry name" value="Ccr4-Not transcription complex subunit"/>
    <property type="match status" value="1"/>
</dbReference>
<feature type="domain" description="CCR4-NOT transcription complex subunit 1 CAF1-binding" evidence="11">
    <location>
        <begin position="860"/>
        <end position="1068"/>
    </location>
</feature>
<dbReference type="InterPro" id="IPR032194">
    <property type="entry name" value="CNOT1_HEAT"/>
</dbReference>
<dbReference type="Pfam" id="PF16415">
    <property type="entry name" value="CNOT1_CAF1_bind"/>
    <property type="match status" value="1"/>
</dbReference>
<keyword evidence="2" id="KW-0678">Repressor</keyword>
<comment type="function">
    <text evidence="6">Acts as a component of the CCR4-NOT core complex, which in the nucleus seems to be a general transcription factor, and in the cytoplasm the major mRNA deadenylase involved in mRNA turnover. The NOT protein subcomplex negatively regulates the basal and activated transcription of many genes. Preferentially affects TC-type TATA element-dependent transcription. Could directly or indirectly inhibit component(s) of the general transcription machinery.</text>
</comment>
<feature type="region of interest" description="Disordered" evidence="8">
    <location>
        <begin position="1582"/>
        <end position="1604"/>
    </location>
</feature>
<evidence type="ECO:0000259" key="11">
    <source>
        <dbReference type="Pfam" id="PF16415"/>
    </source>
</evidence>
<evidence type="ECO:0000259" key="12">
    <source>
        <dbReference type="Pfam" id="PF16417"/>
    </source>
</evidence>
<organism evidence="15 16">
    <name type="scientific">Meripilus lineatus</name>
    <dbReference type="NCBI Taxonomy" id="2056292"/>
    <lineage>
        <taxon>Eukaryota</taxon>
        <taxon>Fungi</taxon>
        <taxon>Dikarya</taxon>
        <taxon>Basidiomycota</taxon>
        <taxon>Agaricomycotina</taxon>
        <taxon>Agaricomycetes</taxon>
        <taxon>Polyporales</taxon>
        <taxon>Meripilaceae</taxon>
        <taxon>Meripilus</taxon>
    </lineage>
</organism>
<evidence type="ECO:0000256" key="3">
    <source>
        <dbReference type="ARBA" id="ARBA00023015"/>
    </source>
</evidence>
<dbReference type="InterPro" id="IPR032191">
    <property type="entry name" value="CNOT1_CAF1_bind"/>
</dbReference>
<dbReference type="PANTHER" id="PTHR13162:SF8">
    <property type="entry name" value="CCR4-NOT TRANSCRIPTION COMPLEX SUBUNIT 1"/>
    <property type="match status" value="1"/>
</dbReference>
<dbReference type="GO" id="GO:0005634">
    <property type="term" value="C:nucleus"/>
    <property type="evidence" value="ECO:0007669"/>
    <property type="project" value="UniProtKB-SubCell"/>
</dbReference>
<keyword evidence="5" id="KW-0539">Nucleus</keyword>
<reference evidence="15" key="1">
    <citation type="submission" date="2022-07" db="EMBL/GenBank/DDBJ databases">
        <title>Genome Sequence of Physisporinus lineatus.</title>
        <authorList>
            <person name="Buettner E."/>
        </authorList>
    </citation>
    <scope>NUCLEOTIDE SEQUENCE</scope>
    <source>
        <strain evidence="15">VT162</strain>
    </source>
</reference>
<dbReference type="InterPro" id="IPR038535">
    <property type="entry name" value="CNOT1_TTP_bind_sf"/>
</dbReference>
<dbReference type="Pfam" id="PF16417">
    <property type="entry name" value="CNOT1_TTP_bind"/>
    <property type="match status" value="1"/>
</dbReference>
<protein>
    <recommendedName>
        <fullName evidence="7">General negative regulator of transcription subunit 1</fullName>
    </recommendedName>
</protein>
<gene>
    <name evidence="15" type="ORF">NLI96_g7189</name>
</gene>
<dbReference type="Pfam" id="PF12842">
    <property type="entry name" value="DUF3819"/>
    <property type="match status" value="1"/>
</dbReference>
<feature type="region of interest" description="Disordered" evidence="8">
    <location>
        <begin position="1305"/>
        <end position="1368"/>
    </location>
</feature>
<evidence type="ECO:0000259" key="10">
    <source>
        <dbReference type="Pfam" id="PF12842"/>
    </source>
</evidence>
<dbReference type="Proteomes" id="UP001212997">
    <property type="component" value="Unassembled WGS sequence"/>
</dbReference>
<dbReference type="PANTHER" id="PTHR13162">
    <property type="entry name" value="CCR4-NOT TRANSCRIPTION COMPLEX"/>
    <property type="match status" value="1"/>
</dbReference>
<comment type="caution">
    <text evidence="15">The sequence shown here is derived from an EMBL/GenBank/DDBJ whole genome shotgun (WGS) entry which is preliminary data.</text>
</comment>
<dbReference type="GO" id="GO:0060090">
    <property type="term" value="F:molecular adaptor activity"/>
    <property type="evidence" value="ECO:0007669"/>
    <property type="project" value="TreeGrafter"/>
</dbReference>
<feature type="domain" description="CCR4-NOT transcription complex subunit 1 TTP binding" evidence="12">
    <location>
        <begin position="669"/>
        <end position="824"/>
    </location>
</feature>
<keyword evidence="4" id="KW-0804">Transcription</keyword>
<dbReference type="InterPro" id="IPR055454">
    <property type="entry name" value="CNOT1-like_NOT1_connector"/>
</dbReference>
<proteinExistence type="predicted"/>
<feature type="compositionally biased region" description="Polar residues" evidence="8">
    <location>
        <begin position="1335"/>
        <end position="1344"/>
    </location>
</feature>
<evidence type="ECO:0000256" key="7">
    <source>
        <dbReference type="ARBA" id="ARBA00074459"/>
    </source>
</evidence>
<evidence type="ECO:0000259" key="9">
    <source>
        <dbReference type="Pfam" id="PF04054"/>
    </source>
</evidence>
<evidence type="ECO:0000313" key="15">
    <source>
        <dbReference type="EMBL" id="KAJ3482138.1"/>
    </source>
</evidence>
<sequence>MEAPSPNNIHNIVKAQIVFLLSTLTEENFEGNQMEIRSLSERHGIETYLHFIRRLITQTSSRNPTTSSPAPYDSSSNSPALALRLLAQEVQRLSRDPYLADRFRDAIDKSDAELFRNFDLLRFADRVQIRPLERLILASSIVAVPTRRELSVQAATMIHVEFDPAVMTLVQQHPCFEHTDLSINQMGRLMANLLACVPAGSPVLDATQRQALIAAAQAKYGTDAVSPVLQSVLPTMNLPADSTLVQALVQLGAEITNNREVIRAILARFGISEAAPPVDEQIIEVVSALARLASEGAALCDVGTLVKVLSDLNVNLDWASVITSFDRPDRQGVDTATLKLLIAILHNCPRDAETHAVTGFWDTWSNSLYQLRLLDALLSLPADTFNFVILPGHRIVTVDDVAGASPTIKSLAANVQGHTWNSLELFEVLVRAADSESGEVRSFVRDMLDKAVKISAELVHMGLLQVPNLPWNEIRLEYTQRLLAMFLGGHPNHQLVFMRIWQIEPTYLTNAFRDFYQESPLNITRILDVAQDLKILESLLQVRPFTFALDVAALASRREYLNLDKWLADNVSEHGADFLHSVIAFLDLKMESEKTTRISDPAVEQTTMPLNPQTITIFLRVLRNSSGMMHDSDVDYCLEVRNACLQIHPRLMNLVPGAEAEPGFQVVSYSAEIESEVDSIYKQMYDEHISIDEVIQLLQRNKVSSNPRDHEIFSCMLHFLFDEYKFFQTYYPPRELAMTGYLFGSLIQYQLVDYIPLGIAIRYVLDALNCPAETNLFKFGIQALSRFESRLAEWQPLCHALLKVPHLLESRPDLAASINRAIASAGSGAGTPDLRNLTGHSSEPPPVFTAIQPDRIDGEAERPPEEISDKILFIVNNLAPSNFDSKLTEMREQFEERYSRWFANYLVDQRVSTEPNNHQLYVRFLDALGARTLYKFVLHETLVKSSYLLNSEKTMQLGSERTLLKNVGSWLGTITLSRDQPIKHKYLSFKDLLLEGYDNNRLVVAIAFVCKALEPCSRSTIFQPPNPWLMAVISLLAELYHYADLKLNPKFEIEILCKALHLDLDKLQGEPQVMPIGGGGNGPPDAQRAVGAHVEGILATILPQVVVSAQLAPLNNNPTFKRAVTMGVDRAIREIIIPVVERSVTIAGISTREIVSKDYATEVNEERMRKAGHAMAQKLAGSLALVTCKEPMKVNLGTHMRAVFSEFGFTEQMVPDNYINLLGQENLDIACQAIEKAARDRAVLDFDENFGNHSEVRRMHREQRPGQPFWDPLVQHAHFTQALPDPLRLKASGVQPVQAAVYEDFGEPHLGSPGRHIRSNVMPPASEHKRRMTSRPGSTVSYPRNDSIPPLYPQQQPQPQPQQQQQQFNDQGITVPHLFGHQEAMDRFALLIKDLEAVLLQLPPLQSLNALPPNHDLRPVLRSVMYLATDSTDRHRTPLLISQKIVQLLYKATTPVGREMYLLILDQLCHTFDDVAKEAITWLVYAEDDRKLNIPVTVILLRSGLVNIVQQDQQLAKSLYTEPRPVLLNFAAGLIRECLSSDPPIASQSQFQYTLEVLTQLAQSGKANDEVHRLLDDLRGVRRPAPPPAAATETTVARQGSAKPETEQLREKLYIWFQQWVNIFQRSHSPEKSFVPFINSLTKQGILKAEDVSSFFFRVCAESSVNSYTKSVGAGDQTYAFHALDAMSRLIVYIIKYHGDASGVNNDQAKVHYLTKILTILVLVLANMHEEQGAEFQQKPFFRFFSSLLSDLHAIESSLGPAYFQLLLAVGDTFSSLQPTYFPGFAFSWMSLISHRLFMPKLLLSENREGWSAFHRLLLSLFKFMSPFLQSADLQPASRDLYRGSLRLLLVLLHDFPEFLSEYYFSLCDAIPQRCIQLRNVILSAYPPSVTLPDPHLESVPELGPIPPILSEFSSILKPGDLKAYLDQYLLNRGSPSFLPSLKDHLHIPAVSPDSPPIAYNLSLINCLVMYIGVSSVAQAKARSGSSLFVPSDPGVVALQYLAANLDVEGQHHLLSAMVLHLRYPNAHTHWFSSLMLHLFSEVPAGRFREIMTKVLLERFCVHRPHPWGAMITFIELLRNPKYEFGNQDFLRIAPEVTLLLESVIKSMTPA</sequence>
<feature type="domain" description="CCR4-NOT transcription complex subunit 1-like NOT1 connector" evidence="14">
    <location>
        <begin position="1395"/>
        <end position="1579"/>
    </location>
</feature>
<dbReference type="Pfam" id="PF25097">
    <property type="entry name" value="ARM_Cnot1"/>
    <property type="match status" value="1"/>
</dbReference>
<dbReference type="Pfam" id="PF04054">
    <property type="entry name" value="Not1"/>
    <property type="match status" value="1"/>
</dbReference>
<dbReference type="InterPro" id="IPR007196">
    <property type="entry name" value="CCR4-Not_Not1_C"/>
</dbReference>
<keyword evidence="3" id="KW-0805">Transcription regulation</keyword>
<evidence type="ECO:0000313" key="16">
    <source>
        <dbReference type="Proteomes" id="UP001212997"/>
    </source>
</evidence>
<dbReference type="GO" id="GO:0030015">
    <property type="term" value="C:CCR4-NOT core complex"/>
    <property type="evidence" value="ECO:0007669"/>
    <property type="project" value="InterPro"/>
</dbReference>
<dbReference type="InterPro" id="IPR032193">
    <property type="entry name" value="CNOT1_TTP_bind"/>
</dbReference>
<dbReference type="GO" id="GO:0000932">
    <property type="term" value="C:P-body"/>
    <property type="evidence" value="ECO:0007669"/>
    <property type="project" value="TreeGrafter"/>
</dbReference>
<keyword evidence="16" id="KW-1185">Reference proteome</keyword>
<dbReference type="Gene3D" id="1.25.40.790">
    <property type="match status" value="1"/>
</dbReference>
<evidence type="ECO:0000259" key="14">
    <source>
        <dbReference type="Pfam" id="PF25097"/>
    </source>
</evidence>
<dbReference type="GO" id="GO:0017148">
    <property type="term" value="P:negative regulation of translation"/>
    <property type="evidence" value="ECO:0007669"/>
    <property type="project" value="InterPro"/>
</dbReference>
<dbReference type="InterPro" id="IPR040398">
    <property type="entry name" value="Not1"/>
</dbReference>
<evidence type="ECO:0000256" key="8">
    <source>
        <dbReference type="SAM" id="MobiDB-lite"/>
    </source>
</evidence>
<dbReference type="InterPro" id="IPR024557">
    <property type="entry name" value="CNOT1_dom_4"/>
</dbReference>
<evidence type="ECO:0000256" key="4">
    <source>
        <dbReference type="ARBA" id="ARBA00023163"/>
    </source>
</evidence>
<dbReference type="EMBL" id="JANAWD010000287">
    <property type="protein sequence ID" value="KAJ3482138.1"/>
    <property type="molecule type" value="Genomic_DNA"/>
</dbReference>
<dbReference type="CDD" id="cd20710">
    <property type="entry name" value="NOT1_connector"/>
    <property type="match status" value="1"/>
</dbReference>
<evidence type="ECO:0000256" key="5">
    <source>
        <dbReference type="ARBA" id="ARBA00023242"/>
    </source>
</evidence>
<dbReference type="Gene3D" id="1.25.40.180">
    <property type="match status" value="1"/>
</dbReference>
<evidence type="ECO:0000256" key="1">
    <source>
        <dbReference type="ARBA" id="ARBA00004123"/>
    </source>
</evidence>
<dbReference type="Gene3D" id="1.25.40.800">
    <property type="match status" value="1"/>
</dbReference>
<dbReference type="GO" id="GO:0000289">
    <property type="term" value="P:nuclear-transcribed mRNA poly(A) tail shortening"/>
    <property type="evidence" value="ECO:0007669"/>
    <property type="project" value="UniProtKB-ARBA"/>
</dbReference>